<keyword evidence="10" id="KW-1185">Reference proteome</keyword>
<reference evidence="9 10" key="1">
    <citation type="submission" date="2017-06" db="EMBL/GenBank/DDBJ databases">
        <title>Description of Rhodopirellula bahusiensis sp. nov.</title>
        <authorList>
            <person name="Kizina J."/>
            <person name="Harder J."/>
        </authorList>
    </citation>
    <scope>NUCLEOTIDE SEQUENCE [LARGE SCALE GENOMIC DNA]</scope>
    <source>
        <strain evidence="9 10">SWK21</strain>
    </source>
</reference>
<evidence type="ECO:0000256" key="5">
    <source>
        <dbReference type="ARBA" id="ARBA00032523"/>
    </source>
</evidence>
<evidence type="ECO:0000256" key="3">
    <source>
        <dbReference type="ARBA" id="ARBA00023239"/>
    </source>
</evidence>
<feature type="active site" description="Schiff-base intermediate with substrate" evidence="7">
    <location>
        <position position="56"/>
    </location>
</feature>
<feature type="active site" description="Proton acceptor" evidence="7">
    <location>
        <position position="115"/>
    </location>
</feature>
<evidence type="ECO:0000256" key="8">
    <source>
        <dbReference type="SAM" id="MobiDB-lite"/>
    </source>
</evidence>
<dbReference type="Proteomes" id="UP000225740">
    <property type="component" value="Unassembled WGS sequence"/>
</dbReference>
<dbReference type="InterPro" id="IPR007565">
    <property type="entry name" value="4HFCP_synth"/>
</dbReference>
<organism evidence="9 10">
    <name type="scientific">Rhodopirellula bahusiensis</name>
    <dbReference type="NCBI Taxonomy" id="2014065"/>
    <lineage>
        <taxon>Bacteria</taxon>
        <taxon>Pseudomonadati</taxon>
        <taxon>Planctomycetota</taxon>
        <taxon>Planctomycetia</taxon>
        <taxon>Pirellulales</taxon>
        <taxon>Pirellulaceae</taxon>
        <taxon>Rhodopirellula</taxon>
    </lineage>
</organism>
<dbReference type="AlphaFoldDB" id="A0A2G1W9J3"/>
<evidence type="ECO:0000256" key="4">
    <source>
        <dbReference type="ARBA" id="ARBA00023270"/>
    </source>
</evidence>
<comment type="caution">
    <text evidence="9">The sequence shown here is derived from an EMBL/GenBank/DDBJ whole genome shotgun (WGS) entry which is preliminary data.</text>
</comment>
<gene>
    <name evidence="9" type="ORF">CEE69_08800</name>
</gene>
<keyword evidence="4" id="KW-0704">Schiff base</keyword>
<comment type="catalytic activity">
    <reaction evidence="6">
        <text>2 D-glyceraldehyde 3-phosphate = 4-(hydroxymethyl)-2-furancarboxaldehyde phosphate + phosphate + 2 H2O</text>
        <dbReference type="Rhea" id="RHEA:43536"/>
        <dbReference type="ChEBI" id="CHEBI:15377"/>
        <dbReference type="ChEBI" id="CHEBI:43474"/>
        <dbReference type="ChEBI" id="CHEBI:59776"/>
        <dbReference type="ChEBI" id="CHEBI:83407"/>
        <dbReference type="EC" id="4.2.3.153"/>
    </reaction>
</comment>
<dbReference type="OrthoDB" id="289419at2"/>
<sequence>MEPKPPRQRLVPSTNEAGPIRVGASDSFDPELLVSVRDIEEAETAVSAGVSIVDFKEPSRGALAACDPKVWNEAAKQFAAAMPEDRHIRLSAALGESDSGPELGSLVPPEFSFAKVGPSGCSTAQKLSSLWGSIRLPQSVELVPVAYADHVASGTICPEQVLELVIKSGQRRMLVDTFIKDGRTLIDHFAIEQMRSLVSMAHCHGVWLAMAGSIRLREMQSLVTTGVRPDCWGVRGDVCDHRDRSGRLDPERIGLWQNAMALQAS</sequence>
<evidence type="ECO:0000256" key="1">
    <source>
        <dbReference type="ARBA" id="ARBA00003810"/>
    </source>
</evidence>
<dbReference type="GO" id="GO:0016829">
    <property type="term" value="F:lyase activity"/>
    <property type="evidence" value="ECO:0007669"/>
    <property type="project" value="UniProtKB-KW"/>
</dbReference>
<name>A0A2G1W9J3_9BACT</name>
<evidence type="ECO:0000256" key="6">
    <source>
        <dbReference type="ARBA" id="ARBA00047628"/>
    </source>
</evidence>
<comment type="function">
    <text evidence="1">Catalyzes the formation of 4-(hydroxymethyl)-2-furancarboxaldehyde phosphate (4-HFC-P) from two molecules of glyceraldehyde-3-P (GA-3-P).</text>
</comment>
<dbReference type="Pfam" id="PF04476">
    <property type="entry name" value="4HFCP_synth"/>
    <property type="match status" value="1"/>
</dbReference>
<accession>A0A2G1W9J3</accession>
<evidence type="ECO:0000313" key="10">
    <source>
        <dbReference type="Proteomes" id="UP000225740"/>
    </source>
</evidence>
<keyword evidence="3" id="KW-0456">Lyase</keyword>
<dbReference type="EC" id="4.2.3.153" evidence="2"/>
<dbReference type="EMBL" id="NIZW01000006">
    <property type="protein sequence ID" value="PHQ35697.1"/>
    <property type="molecule type" value="Genomic_DNA"/>
</dbReference>
<proteinExistence type="predicted"/>
<dbReference type="PIRSF" id="PIRSF015957">
    <property type="entry name" value="UCP015957"/>
    <property type="match status" value="1"/>
</dbReference>
<evidence type="ECO:0000313" key="9">
    <source>
        <dbReference type="EMBL" id="PHQ35697.1"/>
    </source>
</evidence>
<evidence type="ECO:0000256" key="7">
    <source>
        <dbReference type="PIRSR" id="PIRSR015957-1"/>
    </source>
</evidence>
<feature type="region of interest" description="Disordered" evidence="8">
    <location>
        <begin position="1"/>
        <end position="24"/>
    </location>
</feature>
<evidence type="ECO:0000256" key="2">
    <source>
        <dbReference type="ARBA" id="ARBA00012553"/>
    </source>
</evidence>
<protein>
    <recommendedName>
        <fullName evidence="2">(5-formylfuran-3-yl)methyl phosphate synthase</fullName>
        <ecNumber evidence="2">4.2.3.153</ecNumber>
    </recommendedName>
    <alternativeName>
        <fullName evidence="5">4-(hydroxymethyl)-2-furancarboxaldehyde-phosphate synthase</fullName>
    </alternativeName>
</protein>